<reference evidence="2 3" key="1">
    <citation type="submission" date="2020-01" db="EMBL/GenBank/DDBJ databases">
        <title>Investigation of new actinobacteria for the biodesulphurisation of diesel fuel.</title>
        <authorList>
            <person name="Athi Narayanan S.M."/>
        </authorList>
    </citation>
    <scope>NUCLEOTIDE SEQUENCE [LARGE SCALE GENOMIC DNA]</scope>
    <source>
        <strain evidence="2 3">213E</strain>
    </source>
</reference>
<dbReference type="AlphaFoldDB" id="A0A7K3LVI5"/>
<name>A0A7K3LVI5_9ACTN</name>
<dbReference type="InterPro" id="IPR003495">
    <property type="entry name" value="CobW/HypB/UreG_nucleotide-bd"/>
</dbReference>
<organism evidence="2 3">
    <name type="scientific">Gordonia desulfuricans</name>
    <dbReference type="NCBI Taxonomy" id="89051"/>
    <lineage>
        <taxon>Bacteria</taxon>
        <taxon>Bacillati</taxon>
        <taxon>Actinomycetota</taxon>
        <taxon>Actinomycetes</taxon>
        <taxon>Mycobacteriales</taxon>
        <taxon>Gordoniaceae</taxon>
        <taxon>Gordonia</taxon>
    </lineage>
</organism>
<proteinExistence type="predicted"/>
<dbReference type="EMBL" id="JAADZU010000107">
    <property type="protein sequence ID" value="NDK92229.1"/>
    <property type="molecule type" value="Genomic_DNA"/>
</dbReference>
<evidence type="ECO:0000259" key="1">
    <source>
        <dbReference type="Pfam" id="PF02492"/>
    </source>
</evidence>
<evidence type="ECO:0000313" key="3">
    <source>
        <dbReference type="Proteomes" id="UP000466307"/>
    </source>
</evidence>
<sequence>MTIHTPVDNLDRRLSLTVVGGFLGSGKTTLVDRLP</sequence>
<feature type="domain" description="CobW/HypB/UreG nucleotide-binding" evidence="1">
    <location>
        <begin position="16"/>
        <end position="34"/>
    </location>
</feature>
<comment type="caution">
    <text evidence="2">The sequence shown here is derived from an EMBL/GenBank/DDBJ whole genome shotgun (WGS) entry which is preliminary data.</text>
</comment>
<dbReference type="Pfam" id="PF02492">
    <property type="entry name" value="cobW"/>
    <property type="match status" value="1"/>
</dbReference>
<keyword evidence="3" id="KW-1185">Reference proteome</keyword>
<evidence type="ECO:0000313" key="2">
    <source>
        <dbReference type="EMBL" id="NDK92229.1"/>
    </source>
</evidence>
<dbReference type="InterPro" id="IPR027417">
    <property type="entry name" value="P-loop_NTPase"/>
</dbReference>
<accession>A0A7K3LVI5</accession>
<gene>
    <name evidence="2" type="ORF">GYA93_22100</name>
</gene>
<dbReference type="RefSeq" id="WP_162128896.1">
    <property type="nucleotide sequence ID" value="NZ_JAADZU010000107.1"/>
</dbReference>
<protein>
    <submittedName>
        <fullName evidence="2">GTP-binding protein</fullName>
    </submittedName>
</protein>
<dbReference type="Proteomes" id="UP000466307">
    <property type="component" value="Unassembled WGS sequence"/>
</dbReference>
<dbReference type="Gene3D" id="3.40.50.300">
    <property type="entry name" value="P-loop containing nucleotide triphosphate hydrolases"/>
    <property type="match status" value="1"/>
</dbReference>